<gene>
    <name evidence="1" type="ORF">RUM43_006843</name>
</gene>
<sequence>MMSLELLSDDEEGAIHLSNWAYSSATQACTSRENAHIIYIKWYRDKLQGRQIFCMVSLERKGVGVDFNGPLSQNMM</sequence>
<proteinExistence type="predicted"/>
<organism evidence="1 2">
    <name type="scientific">Polyplax serrata</name>
    <name type="common">Common mouse louse</name>
    <dbReference type="NCBI Taxonomy" id="468196"/>
    <lineage>
        <taxon>Eukaryota</taxon>
        <taxon>Metazoa</taxon>
        <taxon>Ecdysozoa</taxon>
        <taxon>Arthropoda</taxon>
        <taxon>Hexapoda</taxon>
        <taxon>Insecta</taxon>
        <taxon>Pterygota</taxon>
        <taxon>Neoptera</taxon>
        <taxon>Paraneoptera</taxon>
        <taxon>Psocodea</taxon>
        <taxon>Troctomorpha</taxon>
        <taxon>Phthiraptera</taxon>
        <taxon>Anoplura</taxon>
        <taxon>Polyplacidae</taxon>
        <taxon>Polyplax</taxon>
    </lineage>
</organism>
<dbReference type="Proteomes" id="UP001372834">
    <property type="component" value="Unassembled WGS sequence"/>
</dbReference>
<evidence type="ECO:0000313" key="2">
    <source>
        <dbReference type="Proteomes" id="UP001372834"/>
    </source>
</evidence>
<name>A0AAN8PBP8_POLSC</name>
<comment type="caution">
    <text evidence="1">The sequence shown here is derived from an EMBL/GenBank/DDBJ whole genome shotgun (WGS) entry which is preliminary data.</text>
</comment>
<dbReference type="AlphaFoldDB" id="A0AAN8PBP8"/>
<evidence type="ECO:0000313" key="1">
    <source>
        <dbReference type="EMBL" id="KAK6638576.1"/>
    </source>
</evidence>
<accession>A0AAN8PBP8</accession>
<reference evidence="1 2" key="1">
    <citation type="submission" date="2023-10" db="EMBL/GenBank/DDBJ databases">
        <title>Genomes of two closely related lineages of the louse Polyplax serrata with different host specificities.</title>
        <authorList>
            <person name="Martinu J."/>
            <person name="Tarabai H."/>
            <person name="Stefka J."/>
            <person name="Hypsa V."/>
        </authorList>
    </citation>
    <scope>NUCLEOTIDE SEQUENCE [LARGE SCALE GENOMIC DNA]</scope>
    <source>
        <strain evidence="1">HR10_N</strain>
    </source>
</reference>
<dbReference type="EMBL" id="JAWJWE010000003">
    <property type="protein sequence ID" value="KAK6638576.1"/>
    <property type="molecule type" value="Genomic_DNA"/>
</dbReference>
<protein>
    <submittedName>
        <fullName evidence="1">Uncharacterized protein</fullName>
    </submittedName>
</protein>